<dbReference type="SUPFAM" id="SSF63817">
    <property type="entry name" value="Sortase"/>
    <property type="match status" value="1"/>
</dbReference>
<gene>
    <name evidence="3" type="ORF">FRY98_01715</name>
</gene>
<dbReference type="Proteomes" id="UP000325218">
    <property type="component" value="Unassembled WGS sequence"/>
</dbReference>
<dbReference type="CDD" id="cd06166">
    <property type="entry name" value="Sortase_D_2"/>
    <property type="match status" value="1"/>
</dbReference>
<evidence type="ECO:0000313" key="3">
    <source>
        <dbReference type="EMBL" id="TYA14431.1"/>
    </source>
</evidence>
<dbReference type="AlphaFoldDB" id="A0A5D0CWY0"/>
<evidence type="ECO:0000313" key="4">
    <source>
        <dbReference type="Proteomes" id="UP000325218"/>
    </source>
</evidence>
<evidence type="ECO:0000256" key="1">
    <source>
        <dbReference type="ARBA" id="ARBA00022801"/>
    </source>
</evidence>
<feature type="active site" description="Proton donor/acceptor" evidence="2">
    <location>
        <position position="134"/>
    </location>
</feature>
<keyword evidence="1" id="KW-0378">Hydrolase</keyword>
<dbReference type="InterPro" id="IPR042000">
    <property type="entry name" value="Sortase_D_2"/>
</dbReference>
<comment type="caution">
    <text evidence="3">The sequence shown here is derived from an EMBL/GenBank/DDBJ whole genome shotgun (WGS) entry which is preliminary data.</text>
</comment>
<dbReference type="OrthoDB" id="154054at2"/>
<dbReference type="InterPro" id="IPR005754">
    <property type="entry name" value="Sortase"/>
</dbReference>
<dbReference type="NCBIfam" id="TIGR01076">
    <property type="entry name" value="sortase_fam"/>
    <property type="match status" value="1"/>
</dbReference>
<dbReference type="Pfam" id="PF04203">
    <property type="entry name" value="Sortase"/>
    <property type="match status" value="1"/>
</dbReference>
<accession>A0A5D0CWY0</accession>
<sequence length="214" mass="23734">MRKWPYLLIIAGLILIAAPYAIEWNANREEKLLLQEAEALQKLRNTGGPNSELAAGYERVSRLLEQESGEDEAPTLDPKENVKEGTLATIEIEKIDLKLPVLEGATQKNMKHAAAHMTETAPFGQVGNAAVAAHRARTKGRLFNRLNEVEIGDKIRISTIDGTYEYTVYDTSVVEPTDLSVLEGNGQDQILTLITCHPLKNPTHRLIIQARIES</sequence>
<dbReference type="GO" id="GO:0016787">
    <property type="term" value="F:hydrolase activity"/>
    <property type="evidence" value="ECO:0007669"/>
    <property type="project" value="UniProtKB-KW"/>
</dbReference>
<dbReference type="RefSeq" id="WP_148449984.1">
    <property type="nucleotide sequence ID" value="NZ_VSDO01000001.1"/>
</dbReference>
<protein>
    <submittedName>
        <fullName evidence="3">Class D sortase</fullName>
    </submittedName>
</protein>
<keyword evidence="4" id="KW-1185">Reference proteome</keyword>
<reference evidence="3 4" key="1">
    <citation type="submission" date="2019-08" db="EMBL/GenBank/DDBJ databases">
        <title>Genome sequencing of Paenibacillus faecis DSM 23593(T).</title>
        <authorList>
            <person name="Kook J.-K."/>
            <person name="Park S.-N."/>
            <person name="Lim Y.K."/>
        </authorList>
    </citation>
    <scope>NUCLEOTIDE SEQUENCE [LARGE SCALE GENOMIC DNA]</scope>
    <source>
        <strain evidence="3 4">DSM 23593</strain>
    </source>
</reference>
<organism evidence="3 4">
    <name type="scientific">Paenibacillus faecis</name>
    <dbReference type="NCBI Taxonomy" id="862114"/>
    <lineage>
        <taxon>Bacteria</taxon>
        <taxon>Bacillati</taxon>
        <taxon>Bacillota</taxon>
        <taxon>Bacilli</taxon>
        <taxon>Bacillales</taxon>
        <taxon>Paenibacillaceae</taxon>
        <taxon>Paenibacillus</taxon>
    </lineage>
</organism>
<name>A0A5D0CWY0_9BACL</name>
<dbReference type="Gene3D" id="2.40.260.10">
    <property type="entry name" value="Sortase"/>
    <property type="match status" value="1"/>
</dbReference>
<proteinExistence type="predicted"/>
<feature type="active site" description="Acyl-thioester intermediate" evidence="2">
    <location>
        <position position="196"/>
    </location>
</feature>
<dbReference type="EMBL" id="VSDO01000001">
    <property type="protein sequence ID" value="TYA14431.1"/>
    <property type="molecule type" value="Genomic_DNA"/>
</dbReference>
<dbReference type="InterPro" id="IPR023365">
    <property type="entry name" value="Sortase_dom-sf"/>
</dbReference>
<evidence type="ECO:0000256" key="2">
    <source>
        <dbReference type="PIRSR" id="PIRSR605754-1"/>
    </source>
</evidence>